<reference evidence="4" key="1">
    <citation type="submission" date="2020-02" db="EMBL/GenBank/DDBJ databases">
        <authorList>
            <person name="Meier V. D."/>
        </authorList>
    </citation>
    <scope>NUCLEOTIDE SEQUENCE</scope>
    <source>
        <strain evidence="4">AVDCRST_MAG12</strain>
    </source>
</reference>
<evidence type="ECO:0000313" key="4">
    <source>
        <dbReference type="EMBL" id="CAA9476192.1"/>
    </source>
</evidence>
<dbReference type="EMBL" id="CADCVK010000190">
    <property type="protein sequence ID" value="CAA9476192.1"/>
    <property type="molecule type" value="Genomic_DNA"/>
</dbReference>
<dbReference type="InterPro" id="IPR011033">
    <property type="entry name" value="PRC_barrel-like_sf"/>
</dbReference>
<evidence type="ECO:0000259" key="2">
    <source>
        <dbReference type="Pfam" id="PF05239"/>
    </source>
</evidence>
<name>A0A6J4RS98_9ACTN</name>
<dbReference type="GO" id="GO:0019684">
    <property type="term" value="P:photosynthesis, light reaction"/>
    <property type="evidence" value="ECO:0007669"/>
    <property type="project" value="InterPro"/>
</dbReference>
<dbReference type="InterPro" id="IPR019060">
    <property type="entry name" value="DUF2382"/>
</dbReference>
<feature type="compositionally biased region" description="Acidic residues" evidence="1">
    <location>
        <begin position="88"/>
        <end position="97"/>
    </location>
</feature>
<dbReference type="NCBIfam" id="TIGR02271">
    <property type="entry name" value="YsnF/AvaK domain"/>
    <property type="match status" value="1"/>
</dbReference>
<feature type="compositionally biased region" description="Low complexity" evidence="1">
    <location>
        <begin position="134"/>
        <end position="145"/>
    </location>
</feature>
<feature type="region of interest" description="Disordered" evidence="1">
    <location>
        <begin position="230"/>
        <end position="250"/>
    </location>
</feature>
<feature type="domain" description="DUF2382" evidence="3">
    <location>
        <begin position="183"/>
        <end position="289"/>
    </location>
</feature>
<accession>A0A6J4RS98</accession>
<dbReference type="PANTHER" id="PTHR38463">
    <property type="entry name" value="STRESS RESPONSE PROTEIN YSNF"/>
    <property type="match status" value="1"/>
</dbReference>
<gene>
    <name evidence="4" type="ORF">AVDCRST_MAG12-1180</name>
</gene>
<feature type="region of interest" description="Disordered" evidence="1">
    <location>
        <begin position="117"/>
        <end position="213"/>
    </location>
</feature>
<feature type="domain" description="PRC-barrel" evidence="2">
    <location>
        <begin position="17"/>
        <end position="81"/>
    </location>
</feature>
<protein>
    <recommendedName>
        <fullName evidence="5">DUF2382 domain-containing protein</fullName>
    </recommendedName>
</protein>
<feature type="compositionally biased region" description="Basic and acidic residues" evidence="1">
    <location>
        <begin position="170"/>
        <end position="199"/>
    </location>
</feature>
<dbReference type="InterPro" id="IPR027275">
    <property type="entry name" value="PRC-brl_dom"/>
</dbReference>
<evidence type="ECO:0008006" key="5">
    <source>
        <dbReference type="Google" id="ProtNLM"/>
    </source>
</evidence>
<dbReference type="AlphaFoldDB" id="A0A6J4RS98"/>
<dbReference type="InterPro" id="IPR052967">
    <property type="entry name" value="Stress_Response_Assoc"/>
</dbReference>
<dbReference type="PANTHER" id="PTHR38463:SF1">
    <property type="entry name" value="STRESS RESPONSE PROTEIN YSNF"/>
    <property type="match status" value="1"/>
</dbReference>
<dbReference type="Pfam" id="PF05239">
    <property type="entry name" value="PRC"/>
    <property type="match status" value="1"/>
</dbReference>
<dbReference type="InterPro" id="IPR014747">
    <property type="entry name" value="Bac_photo_RC_H_C"/>
</dbReference>
<dbReference type="Gene3D" id="3.90.50.10">
    <property type="entry name" value="Photosynthetic Reaction Center, subunit H, domain 2"/>
    <property type="match status" value="1"/>
</dbReference>
<evidence type="ECO:0000256" key="1">
    <source>
        <dbReference type="SAM" id="MobiDB-lite"/>
    </source>
</evidence>
<organism evidence="4">
    <name type="scientific">uncultured Rubrobacteraceae bacterium</name>
    <dbReference type="NCBI Taxonomy" id="349277"/>
    <lineage>
        <taxon>Bacteria</taxon>
        <taxon>Bacillati</taxon>
        <taxon>Actinomycetota</taxon>
        <taxon>Rubrobacteria</taxon>
        <taxon>Rubrobacterales</taxon>
        <taxon>Rubrobacteraceae</taxon>
        <taxon>environmental samples</taxon>
    </lineage>
</organism>
<proteinExistence type="predicted"/>
<evidence type="ECO:0000259" key="3">
    <source>
        <dbReference type="Pfam" id="PF09557"/>
    </source>
</evidence>
<dbReference type="Pfam" id="PF09557">
    <property type="entry name" value="DUF2382"/>
    <property type="match status" value="1"/>
</dbReference>
<feature type="compositionally biased region" description="Acidic residues" evidence="1">
    <location>
        <begin position="239"/>
        <end position="250"/>
    </location>
</feature>
<dbReference type="GO" id="GO:0030077">
    <property type="term" value="C:plasma membrane light-harvesting complex"/>
    <property type="evidence" value="ECO:0007669"/>
    <property type="project" value="InterPro"/>
</dbReference>
<feature type="region of interest" description="Disordered" evidence="1">
    <location>
        <begin position="69"/>
        <end position="97"/>
    </location>
</feature>
<sequence>MENRSDGFTTVEDRYAGYTVYDNAGSKIGKVDDLFLDENDSPEYVGVKMGFLGTRSTLIPMEAATVDESSGSITVSSDKETVKNGPSFDDDREITPEYESEVRGYYGLGAAQSTGSYGEYEGSGTGGHSGAGTTGSTDAGTVGAGMSMGDTETGEFREHDAGDEGVSQSHGDDLADQDELRVQRSEEELRAGTREREAGAMRVRKRVRTDRERVEVPVKHEEVSVERVPVSGEATEAQIGEDEVEVPVTEEEVVTDKRAVAKEEVRLRKDVVEDTEVVEEDVRREEIDVEDGTEQGRGLDR</sequence>
<dbReference type="SUPFAM" id="SSF50346">
    <property type="entry name" value="PRC-barrel domain"/>
    <property type="match status" value="1"/>
</dbReference>
<feature type="compositionally biased region" description="Gly residues" evidence="1">
    <location>
        <begin position="121"/>
        <end position="133"/>
    </location>
</feature>